<evidence type="ECO:0000256" key="4">
    <source>
        <dbReference type="ARBA" id="ARBA00009028"/>
    </source>
</evidence>
<dbReference type="GO" id="GO:0000724">
    <property type="term" value="P:double-strand break repair via homologous recombination"/>
    <property type="evidence" value="ECO:0007669"/>
    <property type="project" value="TreeGrafter"/>
</dbReference>
<evidence type="ECO:0000256" key="16">
    <source>
        <dbReference type="ARBA" id="ARBA00064981"/>
    </source>
</evidence>
<dbReference type="InterPro" id="IPR003701">
    <property type="entry name" value="Mre11"/>
</dbReference>
<dbReference type="SUPFAM" id="SSF56300">
    <property type="entry name" value="Metallo-dependent phosphatases"/>
    <property type="match status" value="1"/>
</dbReference>
<feature type="compositionally biased region" description="Polar residues" evidence="20">
    <location>
        <begin position="680"/>
        <end position="697"/>
    </location>
</feature>
<dbReference type="Pfam" id="PF04152">
    <property type="entry name" value="Mre11_DNA_bind"/>
    <property type="match status" value="1"/>
</dbReference>
<dbReference type="GO" id="GO:0006303">
    <property type="term" value="P:double-strand break repair via nonhomologous end joining"/>
    <property type="evidence" value="ECO:0007669"/>
    <property type="project" value="TreeGrafter"/>
</dbReference>
<keyword evidence="8 17" id="KW-0255">Endonuclease</keyword>
<feature type="compositionally biased region" description="Acidic residues" evidence="20">
    <location>
        <begin position="615"/>
        <end position="626"/>
    </location>
</feature>
<comment type="subcellular location">
    <subcellularLocation>
        <location evidence="3">Chromosome</location>
    </subcellularLocation>
    <subcellularLocation>
        <location evidence="2 17">Nucleus</location>
    </subcellularLocation>
</comment>
<comment type="function">
    <text evidence="17">Core component of the MRN complex, which plays a central role in double-strand break (DSB) repair, DNA recombination, maintenance of telomere integrity and meiosis. The MRN complex is involved in the repair of DNA double-strand breaks (DSBs) via homologous recombination (HR), an error-free mechanism which primarily occurs during S and G2 phases. The complex (1) mediates the end resection of damaged DNA, which generates proper single-stranded DNA, a key initial steps in HR, and is (2) required for the recruitment of other repair factors and efficient activation of ATM and ATR upon DNA damage. Within the MRN complex, MRE11 possesses both single-strand endonuclease activity and double-strand-specific 3'-5' exonuclease activity. MRE11 first endonucleolytically cleaves the 5' strand at DNA DSB ends to prevent non-homologous end joining (NHEJ) and licence HR. It then generates a single-stranded DNA gap via 3' to 5' exonucleolytic degradation, which is required for single-strand invasion and recombination.</text>
</comment>
<evidence type="ECO:0000256" key="1">
    <source>
        <dbReference type="ARBA" id="ARBA00001936"/>
    </source>
</evidence>
<dbReference type="InterPro" id="IPR038487">
    <property type="entry name" value="Mre11_capping_dom"/>
</dbReference>
<dbReference type="FunFam" id="3.60.21.10:FF:000011">
    <property type="entry name" value="Double-strand break repair protein"/>
    <property type="match status" value="1"/>
</dbReference>
<feature type="compositionally biased region" description="Basic residues" evidence="20">
    <location>
        <begin position="528"/>
        <end position="537"/>
    </location>
</feature>
<feature type="compositionally biased region" description="Polar residues" evidence="20">
    <location>
        <begin position="727"/>
        <end position="736"/>
    </location>
</feature>
<evidence type="ECO:0000256" key="8">
    <source>
        <dbReference type="ARBA" id="ARBA00022759"/>
    </source>
</evidence>
<dbReference type="GO" id="GO:0031573">
    <property type="term" value="P:mitotic intra-S DNA damage checkpoint signaling"/>
    <property type="evidence" value="ECO:0007669"/>
    <property type="project" value="TreeGrafter"/>
</dbReference>
<evidence type="ECO:0000256" key="5">
    <source>
        <dbReference type="ARBA" id="ARBA00022454"/>
    </source>
</evidence>
<evidence type="ECO:0000256" key="10">
    <source>
        <dbReference type="ARBA" id="ARBA00022801"/>
    </source>
</evidence>
<evidence type="ECO:0000256" key="9">
    <source>
        <dbReference type="ARBA" id="ARBA00022763"/>
    </source>
</evidence>
<evidence type="ECO:0000256" key="19">
    <source>
        <dbReference type="RuleBase" id="RU003447"/>
    </source>
</evidence>
<dbReference type="GeneID" id="54580793"/>
<dbReference type="GO" id="GO:0097552">
    <property type="term" value="P:mitochondrial double-strand break repair via homologous recombination"/>
    <property type="evidence" value="ECO:0007669"/>
    <property type="project" value="TreeGrafter"/>
</dbReference>
<comment type="similarity">
    <text evidence="4 17 19">Belongs to the MRE11/RAD32 family.</text>
</comment>
<dbReference type="PIRSF" id="PIRSF000882">
    <property type="entry name" value="DSB_repair_MRE11"/>
    <property type="match status" value="1"/>
</dbReference>
<keyword evidence="6 17" id="KW-0540">Nuclease</keyword>
<evidence type="ECO:0000256" key="6">
    <source>
        <dbReference type="ARBA" id="ARBA00022722"/>
    </source>
</evidence>
<evidence type="ECO:0000256" key="12">
    <source>
        <dbReference type="ARBA" id="ARBA00023204"/>
    </source>
</evidence>
<feature type="domain" description="Mre11 DNA-binding" evidence="21">
    <location>
        <begin position="293"/>
        <end position="473"/>
    </location>
</feature>
<feature type="active site" description="Proton donor" evidence="18">
    <location>
        <position position="128"/>
    </location>
</feature>
<proteinExistence type="inferred from homology"/>
<dbReference type="NCBIfam" id="TIGR00583">
    <property type="entry name" value="mre11"/>
    <property type="match status" value="1"/>
</dbReference>
<dbReference type="CDD" id="cd00840">
    <property type="entry name" value="MPP_Mre11_N"/>
    <property type="match status" value="1"/>
</dbReference>
<name>A0A6A6IZ40_9PLEO</name>
<dbReference type="SMART" id="SM01347">
    <property type="entry name" value="Mre11_DNA_bind"/>
    <property type="match status" value="1"/>
</dbReference>
<feature type="compositionally biased region" description="Low complexity" evidence="20">
    <location>
        <begin position="657"/>
        <end position="675"/>
    </location>
</feature>
<dbReference type="GO" id="GO:0000723">
    <property type="term" value="P:telomere maintenance"/>
    <property type="evidence" value="ECO:0007669"/>
    <property type="project" value="TreeGrafter"/>
</dbReference>
<dbReference type="Pfam" id="PF00149">
    <property type="entry name" value="Metallophos"/>
    <property type="match status" value="1"/>
</dbReference>
<feature type="region of interest" description="Disordered" evidence="20">
    <location>
        <begin position="527"/>
        <end position="736"/>
    </location>
</feature>
<dbReference type="RefSeq" id="XP_033690819.1">
    <property type="nucleotide sequence ID" value="XM_033827463.1"/>
</dbReference>
<dbReference type="GO" id="GO:0030870">
    <property type="term" value="C:Mre11 complex"/>
    <property type="evidence" value="ECO:0007669"/>
    <property type="project" value="UniProtKB-UniRule"/>
</dbReference>
<dbReference type="GO" id="GO:0042138">
    <property type="term" value="P:meiotic DNA double-strand break formation"/>
    <property type="evidence" value="ECO:0007669"/>
    <property type="project" value="TreeGrafter"/>
</dbReference>
<evidence type="ECO:0000313" key="22">
    <source>
        <dbReference type="EMBL" id="KAF2255815.1"/>
    </source>
</evidence>
<evidence type="ECO:0000256" key="20">
    <source>
        <dbReference type="SAM" id="MobiDB-lite"/>
    </source>
</evidence>
<feature type="compositionally biased region" description="Low complexity" evidence="20">
    <location>
        <begin position="587"/>
        <end position="605"/>
    </location>
</feature>
<evidence type="ECO:0000313" key="23">
    <source>
        <dbReference type="Proteomes" id="UP000800094"/>
    </source>
</evidence>
<evidence type="ECO:0000256" key="17">
    <source>
        <dbReference type="PIRNR" id="PIRNR000882"/>
    </source>
</evidence>
<evidence type="ECO:0000256" key="18">
    <source>
        <dbReference type="PIRSR" id="PIRSR000882-1"/>
    </source>
</evidence>
<dbReference type="InterPro" id="IPR007281">
    <property type="entry name" value="Mre11_DNA-bd"/>
</dbReference>
<dbReference type="PANTHER" id="PTHR10139">
    <property type="entry name" value="DOUBLE-STRAND BREAK REPAIR PROTEIN MRE11"/>
    <property type="match status" value="1"/>
</dbReference>
<evidence type="ECO:0000256" key="2">
    <source>
        <dbReference type="ARBA" id="ARBA00004123"/>
    </source>
</evidence>
<keyword evidence="14 17" id="KW-0539">Nucleus</keyword>
<evidence type="ECO:0000256" key="13">
    <source>
        <dbReference type="ARBA" id="ARBA00023211"/>
    </source>
</evidence>
<dbReference type="Gene3D" id="3.30.110.110">
    <property type="entry name" value="Mre11, capping domain"/>
    <property type="match status" value="1"/>
</dbReference>
<comment type="subunit">
    <text evidence="16">Component of the MRN complex composed of two heterodimers RAD50 and MRE11 associated with a single NBS1.</text>
</comment>
<dbReference type="AlphaFoldDB" id="A0A6A6IZ40"/>
<keyword evidence="10 17" id="KW-0378">Hydrolase</keyword>
<keyword evidence="9 17" id="KW-0227">DNA damage</keyword>
<dbReference type="InterPro" id="IPR004843">
    <property type="entry name" value="Calcineurin-like_PHP"/>
</dbReference>
<feature type="compositionally biased region" description="Acidic residues" evidence="20">
    <location>
        <begin position="712"/>
        <end position="724"/>
    </location>
</feature>
<evidence type="ECO:0000256" key="11">
    <source>
        <dbReference type="ARBA" id="ARBA00022839"/>
    </source>
</evidence>
<dbReference type="GO" id="GO:0035861">
    <property type="term" value="C:site of double-strand break"/>
    <property type="evidence" value="ECO:0007669"/>
    <property type="project" value="TreeGrafter"/>
</dbReference>
<dbReference type="Gene3D" id="3.60.21.10">
    <property type="match status" value="1"/>
</dbReference>
<keyword evidence="12 17" id="KW-0234">DNA repair</keyword>
<evidence type="ECO:0000256" key="3">
    <source>
        <dbReference type="ARBA" id="ARBA00004286"/>
    </source>
</evidence>
<dbReference type="Proteomes" id="UP000800094">
    <property type="component" value="Unassembled WGS sequence"/>
</dbReference>
<dbReference type="InterPro" id="IPR029052">
    <property type="entry name" value="Metallo-depent_PP-like"/>
</dbReference>
<keyword evidence="5" id="KW-0158">Chromosome</keyword>
<dbReference type="PANTHER" id="PTHR10139:SF1">
    <property type="entry name" value="DOUBLE-STRAND BREAK REPAIR PROTEIN MRE11"/>
    <property type="match status" value="1"/>
</dbReference>
<dbReference type="OrthoDB" id="30417at2759"/>
<gene>
    <name evidence="22" type="ORF">BU26DRAFT_512769</name>
</gene>
<evidence type="ECO:0000256" key="15">
    <source>
        <dbReference type="ARBA" id="ARBA00023254"/>
    </source>
</evidence>
<organism evidence="22 23">
    <name type="scientific">Trematosphaeria pertusa</name>
    <dbReference type="NCBI Taxonomy" id="390896"/>
    <lineage>
        <taxon>Eukaryota</taxon>
        <taxon>Fungi</taxon>
        <taxon>Dikarya</taxon>
        <taxon>Ascomycota</taxon>
        <taxon>Pezizomycotina</taxon>
        <taxon>Dothideomycetes</taxon>
        <taxon>Pleosporomycetidae</taxon>
        <taxon>Pleosporales</taxon>
        <taxon>Massarineae</taxon>
        <taxon>Trematosphaeriaceae</taxon>
        <taxon>Trematosphaeria</taxon>
    </lineage>
</organism>
<keyword evidence="11 17" id="KW-0269">Exonuclease</keyword>
<keyword evidence="15 17" id="KW-0469">Meiosis</keyword>
<keyword evidence="13 17" id="KW-0464">Manganese</keyword>
<evidence type="ECO:0000259" key="21">
    <source>
        <dbReference type="SMART" id="SM01347"/>
    </source>
</evidence>
<comment type="cofactor">
    <cofactor evidence="1 17">
        <name>Mn(2+)</name>
        <dbReference type="ChEBI" id="CHEBI:29035"/>
    </cofactor>
</comment>
<dbReference type="InterPro" id="IPR041796">
    <property type="entry name" value="Mre11_N"/>
</dbReference>
<dbReference type="GO" id="GO:0008296">
    <property type="term" value="F:3'-5'-DNA exonuclease activity"/>
    <property type="evidence" value="ECO:0007669"/>
    <property type="project" value="InterPro"/>
</dbReference>
<reference evidence="22" key="1">
    <citation type="journal article" date="2020" name="Stud. Mycol.">
        <title>101 Dothideomycetes genomes: a test case for predicting lifestyles and emergence of pathogens.</title>
        <authorList>
            <person name="Haridas S."/>
            <person name="Albert R."/>
            <person name="Binder M."/>
            <person name="Bloem J."/>
            <person name="Labutti K."/>
            <person name="Salamov A."/>
            <person name="Andreopoulos B."/>
            <person name="Baker S."/>
            <person name="Barry K."/>
            <person name="Bills G."/>
            <person name="Bluhm B."/>
            <person name="Cannon C."/>
            <person name="Castanera R."/>
            <person name="Culley D."/>
            <person name="Daum C."/>
            <person name="Ezra D."/>
            <person name="Gonzalez J."/>
            <person name="Henrissat B."/>
            <person name="Kuo A."/>
            <person name="Liang C."/>
            <person name="Lipzen A."/>
            <person name="Lutzoni F."/>
            <person name="Magnuson J."/>
            <person name="Mondo S."/>
            <person name="Nolan M."/>
            <person name="Ohm R."/>
            <person name="Pangilinan J."/>
            <person name="Park H.-J."/>
            <person name="Ramirez L."/>
            <person name="Alfaro M."/>
            <person name="Sun H."/>
            <person name="Tritt A."/>
            <person name="Yoshinaga Y."/>
            <person name="Zwiers L.-H."/>
            <person name="Turgeon B."/>
            <person name="Goodwin S."/>
            <person name="Spatafora J."/>
            <person name="Crous P."/>
            <person name="Grigoriev I."/>
        </authorList>
    </citation>
    <scope>NUCLEOTIDE SEQUENCE</scope>
    <source>
        <strain evidence="22">CBS 122368</strain>
    </source>
</reference>
<protein>
    <recommendedName>
        <fullName evidence="17">Double-strand break repair protein</fullName>
    </recommendedName>
</protein>
<sequence>MRPRAPPRDPDTIRILVATDSHVGYNERDPFRKDDSWKTFHEVMCLAKEHDVDMVLHGGDLFHENKPSRMAMYHVVQSLRMNCLGDKPCELEMLSDASENFGGVFDHVNYEDPDINVAIPVFAIHGNHDDPSGEGSYSALDLLQASGLVNYYGRTSQVEKIEVKPVLLQKGGTKLALYGLSNVRDERLFHTWRDGGVKFFQPGVQKDEWFNLMTVHQNHVAHTQTSFLPENFLPEFMDLVVWGHEHECLIEPRYNPEMGFHVIQPGSSIATSLMPGEAVPKHVAILSVTGKEFTCEPIRLKSVRPFIMKEIVLQDEREIKQKELWRVNDNREKIAIYLKKVVEELIEQAKREWLELQDEREDGVSIEVPLPLVRLRVEYTAPEPGEFHCENPQRFSNRFQGKVANTNDVVQYYRKKKAANRTTKSNAELPDESVLAQFSLDAVKVEKLVKEFLTAQSLTILPQNSFGDAVTQFVDKDDKHAMEMFVNESLATQLKHLMDANDVDEEEIANEMETYKTQLEELFASGQMKKKRKAKYKPKPDIWDSDVDGPWEDQPGALIHTDAEDEDDNDVASVPPKKGAARGRGKAAGTTRKSAAAAKKTPAAKGGRGKRRVVEEEEDDVDDDGDAIMITSSGDSEEDEEALFVKPSRTTAKKPVARAPARAKSPPKKTPTSRARAPASTKQSTLNFSQASTQRSQAPRAAATRAKKVQEPEDDEISDDDDAFEPVSTSRSTRRR</sequence>
<keyword evidence="7" id="KW-0479">Metal-binding</keyword>
<dbReference type="GO" id="GO:0007095">
    <property type="term" value="P:mitotic G2 DNA damage checkpoint signaling"/>
    <property type="evidence" value="ECO:0007669"/>
    <property type="project" value="TreeGrafter"/>
</dbReference>
<dbReference type="GO" id="GO:0030145">
    <property type="term" value="F:manganese ion binding"/>
    <property type="evidence" value="ECO:0007669"/>
    <property type="project" value="UniProtKB-UniRule"/>
</dbReference>
<dbReference type="GO" id="GO:0000014">
    <property type="term" value="F:single-stranded DNA endodeoxyribonuclease activity"/>
    <property type="evidence" value="ECO:0007669"/>
    <property type="project" value="TreeGrafter"/>
</dbReference>
<accession>A0A6A6IZ40</accession>
<keyword evidence="23" id="KW-1185">Reference proteome</keyword>
<evidence type="ECO:0000256" key="14">
    <source>
        <dbReference type="ARBA" id="ARBA00023242"/>
    </source>
</evidence>
<dbReference type="EMBL" id="ML987189">
    <property type="protein sequence ID" value="KAF2255815.1"/>
    <property type="molecule type" value="Genomic_DNA"/>
</dbReference>
<evidence type="ECO:0000256" key="7">
    <source>
        <dbReference type="ARBA" id="ARBA00022723"/>
    </source>
</evidence>